<sequence length="519" mass="54328">MPAGEDDSLQSLKASLLRFNASSSTVKGARMLAAMVHVRGEAQNGRQGLADYQAVVAHPVGVGVDGATGPSAADARRLQGHPLSLLGEAPAPPAPLSPASTVVQTPGAAARSVSGVPPYPTQQRTATPSFPPAAGEDARRTASPSPIPRGHAPSSPSLVPPTDGTAVPRSDAPRRRSLVHASNLVQAMLEEAERVDTMATAAGLADVKDLLHKVYDRVNSHANSQAAANSRTDTALGSVLKGQADVVAASLSAAVPKSALRRPGGVQVGRQTKRAKGAGALLKPAMDPTGGGAVVSTPAPDTERPGSGFKYPLVDDWGMPVEMMSQRFITEPLFLQLANLVRMCHVSVDHPGIFGSFACAQLYEMGLERSTEALGEGRAAAAANAVKMERMRGIIKNKAKKYIVMMGWLHGVIPEVFRPPQAASYEGMKSFFFDESNHCPLLLAAINSDADDLGWATDHTVRRPTAARINQLHSLVQSKGKRGGGGAHTTAAGILDSSPFKELFATALKNVEAKYGRVE</sequence>
<organism evidence="2 3">
    <name type="scientific">Porphyra umbilicalis</name>
    <name type="common">Purple laver</name>
    <name type="synonym">Red alga</name>
    <dbReference type="NCBI Taxonomy" id="2786"/>
    <lineage>
        <taxon>Eukaryota</taxon>
        <taxon>Rhodophyta</taxon>
        <taxon>Bangiophyceae</taxon>
        <taxon>Bangiales</taxon>
        <taxon>Bangiaceae</taxon>
        <taxon>Porphyra</taxon>
    </lineage>
</organism>
<evidence type="ECO:0000256" key="1">
    <source>
        <dbReference type="SAM" id="MobiDB-lite"/>
    </source>
</evidence>
<accession>A0A1X6PED9</accession>
<keyword evidence="3" id="KW-1185">Reference proteome</keyword>
<dbReference type="Proteomes" id="UP000218209">
    <property type="component" value="Unassembled WGS sequence"/>
</dbReference>
<name>A0A1X6PED9_PORUM</name>
<proteinExistence type="predicted"/>
<dbReference type="AlphaFoldDB" id="A0A1X6PED9"/>
<dbReference type="EMBL" id="KV918800">
    <property type="protein sequence ID" value="OSX79013.1"/>
    <property type="molecule type" value="Genomic_DNA"/>
</dbReference>
<evidence type="ECO:0000313" key="2">
    <source>
        <dbReference type="EMBL" id="OSX79013.1"/>
    </source>
</evidence>
<protein>
    <submittedName>
        <fullName evidence="2">Uncharacterized protein</fullName>
    </submittedName>
</protein>
<reference evidence="2 3" key="1">
    <citation type="submission" date="2017-03" db="EMBL/GenBank/DDBJ databases">
        <title>WGS assembly of Porphyra umbilicalis.</title>
        <authorList>
            <person name="Brawley S.H."/>
            <person name="Blouin N.A."/>
            <person name="Ficko-Blean E."/>
            <person name="Wheeler G.L."/>
            <person name="Lohr M."/>
            <person name="Goodson H.V."/>
            <person name="Jenkins J.W."/>
            <person name="Blaby-Haas C.E."/>
            <person name="Helliwell K.E."/>
            <person name="Chan C."/>
            <person name="Marriage T."/>
            <person name="Bhattacharya D."/>
            <person name="Klein A.S."/>
            <person name="Badis Y."/>
            <person name="Brodie J."/>
            <person name="Cao Y."/>
            <person name="Collen J."/>
            <person name="Dittami S.M."/>
            <person name="Gachon C.M."/>
            <person name="Green B.R."/>
            <person name="Karpowicz S."/>
            <person name="Kim J.W."/>
            <person name="Kudahl U."/>
            <person name="Lin S."/>
            <person name="Michel G."/>
            <person name="Mittag M."/>
            <person name="Olson B.J."/>
            <person name="Pangilinan J."/>
            <person name="Peng Y."/>
            <person name="Qiu H."/>
            <person name="Shu S."/>
            <person name="Singer J.T."/>
            <person name="Smith A.G."/>
            <person name="Sprecher B.N."/>
            <person name="Wagner V."/>
            <person name="Wang W."/>
            <person name="Wang Z.-Y."/>
            <person name="Yan J."/>
            <person name="Yarish C."/>
            <person name="Zoeuner-Riek S."/>
            <person name="Zhuang Y."/>
            <person name="Zou Y."/>
            <person name="Lindquist E.A."/>
            <person name="Grimwood J."/>
            <person name="Barry K."/>
            <person name="Rokhsar D.S."/>
            <person name="Schmutz J."/>
            <person name="Stiller J.W."/>
            <person name="Grossman A.R."/>
            <person name="Prochnik S.E."/>
        </authorList>
    </citation>
    <scope>NUCLEOTIDE SEQUENCE [LARGE SCALE GENOMIC DNA]</scope>
    <source>
        <strain evidence="2">4086291</strain>
    </source>
</reference>
<feature type="region of interest" description="Disordered" evidence="1">
    <location>
        <begin position="84"/>
        <end position="176"/>
    </location>
</feature>
<gene>
    <name evidence="2" type="ORF">BU14_0093s0056</name>
</gene>
<evidence type="ECO:0000313" key="3">
    <source>
        <dbReference type="Proteomes" id="UP000218209"/>
    </source>
</evidence>